<evidence type="ECO:0000313" key="5">
    <source>
        <dbReference type="Proteomes" id="UP000294063"/>
    </source>
</evidence>
<evidence type="ECO:0000313" key="1">
    <source>
        <dbReference type="EMBL" id="RYU46848.1"/>
    </source>
</evidence>
<protein>
    <submittedName>
        <fullName evidence="2">Uncharacterized protein</fullName>
    </submittedName>
</protein>
<dbReference type="Proteomes" id="UP000294063">
    <property type="component" value="Unassembled WGS sequence"/>
</dbReference>
<organism evidence="2 5">
    <name type="scientific">Aliivibrio finisterrensis</name>
    <dbReference type="NCBI Taxonomy" id="511998"/>
    <lineage>
        <taxon>Bacteria</taxon>
        <taxon>Pseudomonadati</taxon>
        <taxon>Pseudomonadota</taxon>
        <taxon>Gammaproteobacteria</taxon>
        <taxon>Vibrionales</taxon>
        <taxon>Vibrionaceae</taxon>
        <taxon>Aliivibrio</taxon>
    </lineage>
</organism>
<evidence type="ECO:0000313" key="6">
    <source>
        <dbReference type="Proteomes" id="UP000294166"/>
    </source>
</evidence>
<dbReference type="RefSeq" id="WP_130043353.1">
    <property type="nucleotide sequence ID" value="NZ_SEZJ01000005.1"/>
</dbReference>
<dbReference type="Proteomes" id="UP000294166">
    <property type="component" value="Unassembled WGS sequence"/>
</dbReference>
<dbReference type="EMBL" id="SEZK01000016">
    <property type="protein sequence ID" value="RYU51075.1"/>
    <property type="molecule type" value="Genomic_DNA"/>
</dbReference>
<accession>A0A4Q5KTE7</accession>
<name>A0A4Q5KTE7_9GAMM</name>
<evidence type="ECO:0000313" key="2">
    <source>
        <dbReference type="EMBL" id="RYU51075.1"/>
    </source>
</evidence>
<reference evidence="4 5" key="1">
    <citation type="submission" date="2019-02" db="EMBL/GenBank/DDBJ databases">
        <title>Genome sequences of Aliivibrio finisterrensis strains from farmed Atlantic salmon.</title>
        <authorList>
            <person name="Bowman J.P."/>
        </authorList>
    </citation>
    <scope>NUCLEOTIDE SEQUENCE [LARGE SCALE GENOMIC DNA]</scope>
    <source>
        <strain evidence="3 6">A21</strain>
        <strain evidence="1 4">A32</strain>
        <strain evidence="2 5">A46</strain>
    </source>
</reference>
<dbReference type="Proteomes" id="UP000293465">
    <property type="component" value="Unassembled WGS sequence"/>
</dbReference>
<dbReference type="EMBL" id="SEZN01000017">
    <property type="protein sequence ID" value="RYU64200.1"/>
    <property type="molecule type" value="Genomic_DNA"/>
</dbReference>
<dbReference type="EMBL" id="SEZJ01000005">
    <property type="protein sequence ID" value="RYU46848.1"/>
    <property type="molecule type" value="Genomic_DNA"/>
</dbReference>
<comment type="caution">
    <text evidence="2">The sequence shown here is derived from an EMBL/GenBank/DDBJ whole genome shotgun (WGS) entry which is preliminary data.</text>
</comment>
<sequence length="246" mass="28409">MAFKIKSKKSKVEVQQQEVIATEKDSVSFDKIVEKNQSTKSGYTFIRLNEEIVQRIYENDCFDTDIAKTTSNIITTAHSSDKRFIVDNDKKQSKGKLVNVKLNDDFFKMFNDKKREQLFTVSLNNYVNQLIEWELNGNPEVEKVSEVLSYEEQLNRVAVHATSLVLATKGLKKSDLVKMLEMPISTISRLKTFKINATLKYIEKLNFVFDDLTIDLVKNRVILINDGAESIYNFNKFLNYKPSHNA</sequence>
<evidence type="ECO:0000313" key="3">
    <source>
        <dbReference type="EMBL" id="RYU64200.1"/>
    </source>
</evidence>
<keyword evidence="6" id="KW-1185">Reference proteome</keyword>
<dbReference type="GeneID" id="56274757"/>
<dbReference type="AlphaFoldDB" id="A0A4Q5KTE7"/>
<evidence type="ECO:0000313" key="4">
    <source>
        <dbReference type="Proteomes" id="UP000293465"/>
    </source>
</evidence>
<gene>
    <name evidence="1" type="ORF">ERW49_06855</name>
    <name evidence="3" type="ORF">ERW53_10830</name>
    <name evidence="2" type="ORF">ERW57_10495</name>
</gene>
<proteinExistence type="predicted"/>